<dbReference type="KEGG" id="smag:AN936_06520"/>
<dbReference type="PATRIC" id="fig|33050.5.peg.1357"/>
<gene>
    <name evidence="1" type="ORF">AN936_06520</name>
</gene>
<accession>A0A0N9UKS9</accession>
<proteinExistence type="predicted"/>
<dbReference type="OrthoDB" id="7427069at2"/>
<evidence type="ECO:0000313" key="1">
    <source>
        <dbReference type="EMBL" id="ALH80030.1"/>
    </source>
</evidence>
<reference evidence="1 2" key="1">
    <citation type="journal article" date="2015" name="Genome Announc.">
        <title>Complete Genome Sequence of Polypropylene Glycol- and Polyethylene Glycol-Degrading Sphingopyxis macrogoltabida Strain EY-1.</title>
        <authorList>
            <person name="Ohtsubo Y."/>
            <person name="Nagata Y."/>
            <person name="Numata M."/>
            <person name="Tsuchikane K."/>
            <person name="Hosoyama A."/>
            <person name="Yamazoe A."/>
            <person name="Tsuda M."/>
            <person name="Fujita N."/>
            <person name="Kawai F."/>
        </authorList>
    </citation>
    <scope>NUCLEOTIDE SEQUENCE [LARGE SCALE GENOMIC DNA]</scope>
    <source>
        <strain evidence="1 2">EY-1</strain>
    </source>
</reference>
<dbReference type="PROSITE" id="PS51257">
    <property type="entry name" value="PROKAR_LIPOPROTEIN"/>
    <property type="match status" value="1"/>
</dbReference>
<sequence length="149" mass="16074">MSRGKAAVAIAIALLFSGCDDFPRDPANSLDHIRASGTIRVGTEQDLPPEARTLLEQVETATGAKAELRRGALEPLLDKLETGEIDLVVAPFTKKTPWAGLSALSPPVRTEGQGEQTVEWRAAMRSGENRWIMLVETSARKVARAKATP</sequence>
<protein>
    <submittedName>
        <fullName evidence="1">Uncharacterized protein</fullName>
    </submittedName>
</protein>
<evidence type="ECO:0000313" key="2">
    <source>
        <dbReference type="Proteomes" id="UP000058074"/>
    </source>
</evidence>
<dbReference type="RefSeq" id="WP_054587418.1">
    <property type="nucleotide sequence ID" value="NZ_CP012700.1"/>
</dbReference>
<dbReference type="Proteomes" id="UP000058074">
    <property type="component" value="Chromosome"/>
</dbReference>
<name>A0A0N9UKS9_SPHMC</name>
<dbReference type="EMBL" id="CP012700">
    <property type="protein sequence ID" value="ALH80030.1"/>
    <property type="molecule type" value="Genomic_DNA"/>
</dbReference>
<dbReference type="SUPFAM" id="SSF53850">
    <property type="entry name" value="Periplasmic binding protein-like II"/>
    <property type="match status" value="1"/>
</dbReference>
<organism evidence="1 2">
    <name type="scientific">Sphingopyxis macrogoltabida</name>
    <name type="common">Sphingomonas macrogoltabidus</name>
    <dbReference type="NCBI Taxonomy" id="33050"/>
    <lineage>
        <taxon>Bacteria</taxon>
        <taxon>Pseudomonadati</taxon>
        <taxon>Pseudomonadota</taxon>
        <taxon>Alphaproteobacteria</taxon>
        <taxon>Sphingomonadales</taxon>
        <taxon>Sphingomonadaceae</taxon>
        <taxon>Sphingopyxis</taxon>
    </lineage>
</organism>
<dbReference type="Gene3D" id="3.40.190.10">
    <property type="entry name" value="Periplasmic binding protein-like II"/>
    <property type="match status" value="1"/>
</dbReference>
<dbReference type="AlphaFoldDB" id="A0A0N9UKS9"/>